<dbReference type="EMBL" id="QEAP01000446">
    <property type="protein sequence ID" value="TPX66332.1"/>
    <property type="molecule type" value="Genomic_DNA"/>
</dbReference>
<protein>
    <recommendedName>
        <fullName evidence="15">Zn(2)-C6 fungal-type domain-containing protein</fullName>
    </recommendedName>
</protein>
<feature type="domain" description="C2H2-type" evidence="12">
    <location>
        <begin position="474"/>
        <end position="501"/>
    </location>
</feature>
<feature type="compositionally biased region" description="Low complexity" evidence="10">
    <location>
        <begin position="9"/>
        <end position="23"/>
    </location>
</feature>
<dbReference type="SUPFAM" id="SSF57701">
    <property type="entry name" value="Zn2/Cys6 DNA-binding domain"/>
    <property type="match status" value="2"/>
</dbReference>
<dbReference type="InterPro" id="IPR036236">
    <property type="entry name" value="Znf_C2H2_sf"/>
</dbReference>
<dbReference type="CDD" id="cd00067">
    <property type="entry name" value="GAL4"/>
    <property type="match status" value="2"/>
</dbReference>
<evidence type="ECO:0000259" key="11">
    <source>
        <dbReference type="PROSITE" id="PS50048"/>
    </source>
</evidence>
<dbReference type="PANTHER" id="PTHR11533:SF299">
    <property type="entry name" value="AMINOPEPTIDASE"/>
    <property type="match status" value="1"/>
</dbReference>
<feature type="region of interest" description="Disordered" evidence="10">
    <location>
        <begin position="238"/>
        <end position="316"/>
    </location>
</feature>
<keyword evidence="5" id="KW-0378">Hydrolase</keyword>
<keyword evidence="3" id="KW-0645">Protease</keyword>
<evidence type="ECO:0000256" key="5">
    <source>
        <dbReference type="ARBA" id="ARBA00022801"/>
    </source>
</evidence>
<dbReference type="SUPFAM" id="SSF57667">
    <property type="entry name" value="beta-beta-alpha zinc fingers"/>
    <property type="match status" value="1"/>
</dbReference>
<dbReference type="InterPro" id="IPR014782">
    <property type="entry name" value="Peptidase_M1_dom"/>
</dbReference>
<feature type="compositionally biased region" description="Polar residues" evidence="10">
    <location>
        <begin position="262"/>
        <end position="275"/>
    </location>
</feature>
<reference evidence="13 14" key="1">
    <citation type="journal article" date="2019" name="Sci. Rep.">
        <title>Comparative genomics of chytrid fungi reveal insights into the obligate biotrophic and pathogenic lifestyle of Synchytrium endobioticum.</title>
        <authorList>
            <person name="van de Vossenberg B.T.L.H."/>
            <person name="Warris S."/>
            <person name="Nguyen H.D.T."/>
            <person name="van Gent-Pelzer M.P.E."/>
            <person name="Joly D.L."/>
            <person name="van de Geest H.C."/>
            <person name="Bonants P.J.M."/>
            <person name="Smith D.S."/>
            <person name="Levesque C.A."/>
            <person name="van der Lee T.A.J."/>
        </authorList>
    </citation>
    <scope>NUCLEOTIDE SEQUENCE [LARGE SCALE GENOMIC DNA]</scope>
    <source>
        <strain evidence="13 14">CBS 675.73</strain>
    </source>
</reference>
<dbReference type="SMART" id="SM00066">
    <property type="entry name" value="GAL4"/>
    <property type="match status" value="2"/>
</dbReference>
<dbReference type="InterPro" id="IPR011989">
    <property type="entry name" value="ARM-like"/>
</dbReference>
<dbReference type="GO" id="GO:0000981">
    <property type="term" value="F:DNA-binding transcription factor activity, RNA polymerase II-specific"/>
    <property type="evidence" value="ECO:0007669"/>
    <property type="project" value="InterPro"/>
</dbReference>
<dbReference type="PROSITE" id="PS00028">
    <property type="entry name" value="ZINC_FINGER_C2H2_1"/>
    <property type="match status" value="2"/>
</dbReference>
<evidence type="ECO:0000256" key="7">
    <source>
        <dbReference type="ARBA" id="ARBA00023049"/>
    </source>
</evidence>
<dbReference type="InterPro" id="IPR013087">
    <property type="entry name" value="Znf_C2H2_type"/>
</dbReference>
<gene>
    <name evidence="13" type="ORF">CcCBS67573_g07860</name>
</gene>
<evidence type="ECO:0000256" key="8">
    <source>
        <dbReference type="PROSITE-ProRule" id="PRU00042"/>
    </source>
</evidence>
<keyword evidence="9" id="KW-0175">Coiled coil</keyword>
<dbReference type="InterPro" id="IPR027268">
    <property type="entry name" value="Peptidase_M4/M1_CTD_sf"/>
</dbReference>
<dbReference type="GO" id="GO:0016020">
    <property type="term" value="C:membrane"/>
    <property type="evidence" value="ECO:0007669"/>
    <property type="project" value="TreeGrafter"/>
</dbReference>
<feature type="compositionally biased region" description="Low complexity" evidence="10">
    <location>
        <begin position="280"/>
        <end position="292"/>
    </location>
</feature>
<evidence type="ECO:0000256" key="6">
    <source>
        <dbReference type="ARBA" id="ARBA00022833"/>
    </source>
</evidence>
<keyword evidence="8" id="KW-0863">Zinc-finger</keyword>
<keyword evidence="4" id="KW-0479">Metal-binding</keyword>
<dbReference type="Gene3D" id="3.30.160.60">
    <property type="entry name" value="Classic Zinc Finger"/>
    <property type="match status" value="1"/>
</dbReference>
<evidence type="ECO:0000256" key="4">
    <source>
        <dbReference type="ARBA" id="ARBA00022723"/>
    </source>
</evidence>
<comment type="similarity">
    <text evidence="2">Belongs to the peptidase M1 family.</text>
</comment>
<dbReference type="SUPFAM" id="SSF63737">
    <property type="entry name" value="Leukotriene A4 hydrolase N-terminal domain"/>
    <property type="match status" value="1"/>
</dbReference>
<dbReference type="GO" id="GO:0005737">
    <property type="term" value="C:cytoplasm"/>
    <property type="evidence" value="ECO:0007669"/>
    <property type="project" value="TreeGrafter"/>
</dbReference>
<dbReference type="PRINTS" id="PR00756">
    <property type="entry name" value="ALADIPTASE"/>
</dbReference>
<dbReference type="PROSITE" id="PS00463">
    <property type="entry name" value="ZN2_CY6_FUNGAL_1"/>
    <property type="match status" value="1"/>
</dbReference>
<dbReference type="InterPro" id="IPR036864">
    <property type="entry name" value="Zn2-C6_fun-type_DNA-bd_sf"/>
</dbReference>
<feature type="domain" description="Zn(2)-C6 fungal-type" evidence="11">
    <location>
        <begin position="113"/>
        <end position="144"/>
    </location>
</feature>
<feature type="compositionally biased region" description="Low complexity" evidence="10">
    <location>
        <begin position="357"/>
        <end position="370"/>
    </location>
</feature>
<name>A0A507ER72_9FUNG</name>
<dbReference type="GO" id="GO:0042277">
    <property type="term" value="F:peptide binding"/>
    <property type="evidence" value="ECO:0007669"/>
    <property type="project" value="TreeGrafter"/>
</dbReference>
<dbReference type="OrthoDB" id="79562at2759"/>
<dbReference type="PANTHER" id="PTHR11533">
    <property type="entry name" value="PROTEASE M1 ZINC METALLOPROTEASE"/>
    <property type="match status" value="1"/>
</dbReference>
<dbReference type="Gene3D" id="2.60.40.1730">
    <property type="entry name" value="tricorn interacting facor f3 domain"/>
    <property type="match status" value="1"/>
</dbReference>
<dbReference type="SUPFAM" id="SSF55486">
    <property type="entry name" value="Metalloproteases ('zincins'), catalytic domain"/>
    <property type="match status" value="1"/>
</dbReference>
<dbReference type="GO" id="GO:0070006">
    <property type="term" value="F:metalloaminopeptidase activity"/>
    <property type="evidence" value="ECO:0007669"/>
    <property type="project" value="TreeGrafter"/>
</dbReference>
<dbReference type="InterPro" id="IPR042097">
    <property type="entry name" value="Aminopeptidase_N-like_N_sf"/>
</dbReference>
<feature type="compositionally biased region" description="Basic and acidic residues" evidence="10">
    <location>
        <begin position="65"/>
        <end position="75"/>
    </location>
</feature>
<dbReference type="Pfam" id="PF17900">
    <property type="entry name" value="Peptidase_M1_N"/>
    <property type="match status" value="1"/>
</dbReference>
<dbReference type="GO" id="GO:0008270">
    <property type="term" value="F:zinc ion binding"/>
    <property type="evidence" value="ECO:0007669"/>
    <property type="project" value="UniProtKB-KW"/>
</dbReference>
<dbReference type="Gene3D" id="1.10.390.10">
    <property type="entry name" value="Neutral Protease Domain 2"/>
    <property type="match status" value="1"/>
</dbReference>
<keyword evidence="6" id="KW-0862">Zinc</keyword>
<dbReference type="InterPro" id="IPR045357">
    <property type="entry name" value="Aminopeptidase_N-like_N"/>
</dbReference>
<comment type="cofactor">
    <cofactor evidence="1">
        <name>Zn(2+)</name>
        <dbReference type="ChEBI" id="CHEBI:29105"/>
    </cofactor>
</comment>
<dbReference type="Gene3D" id="1.25.10.10">
    <property type="entry name" value="Leucine-rich Repeat Variant"/>
    <property type="match status" value="1"/>
</dbReference>
<feature type="domain" description="Zn(2)-C6 fungal-type" evidence="11">
    <location>
        <begin position="206"/>
        <end position="236"/>
    </location>
</feature>
<evidence type="ECO:0000256" key="9">
    <source>
        <dbReference type="SAM" id="Coils"/>
    </source>
</evidence>
<organism evidence="13 14">
    <name type="scientific">Chytriomyces confervae</name>
    <dbReference type="NCBI Taxonomy" id="246404"/>
    <lineage>
        <taxon>Eukaryota</taxon>
        <taxon>Fungi</taxon>
        <taxon>Fungi incertae sedis</taxon>
        <taxon>Chytridiomycota</taxon>
        <taxon>Chytridiomycota incertae sedis</taxon>
        <taxon>Chytridiomycetes</taxon>
        <taxon>Chytridiales</taxon>
        <taxon>Chytriomycetaceae</taxon>
        <taxon>Chytriomyces</taxon>
    </lineage>
</organism>
<evidence type="ECO:0000259" key="12">
    <source>
        <dbReference type="PROSITE" id="PS50157"/>
    </source>
</evidence>
<feature type="region of interest" description="Disordered" evidence="10">
    <location>
        <begin position="1"/>
        <end position="75"/>
    </location>
</feature>
<evidence type="ECO:0008006" key="15">
    <source>
        <dbReference type="Google" id="ProtNLM"/>
    </source>
</evidence>
<feature type="region of interest" description="Disordered" evidence="10">
    <location>
        <begin position="544"/>
        <end position="572"/>
    </location>
</feature>
<evidence type="ECO:0000256" key="2">
    <source>
        <dbReference type="ARBA" id="ARBA00010136"/>
    </source>
</evidence>
<dbReference type="Proteomes" id="UP000320333">
    <property type="component" value="Unassembled WGS sequence"/>
</dbReference>
<dbReference type="Gene3D" id="4.10.240.10">
    <property type="entry name" value="Zn(2)-C6 fungal-type DNA-binding domain"/>
    <property type="match status" value="1"/>
</dbReference>
<dbReference type="Pfam" id="PF01433">
    <property type="entry name" value="Peptidase_M1"/>
    <property type="match status" value="1"/>
</dbReference>
<dbReference type="InterPro" id="IPR050344">
    <property type="entry name" value="Peptidase_M1_aminopeptidases"/>
</dbReference>
<dbReference type="SMART" id="SM00355">
    <property type="entry name" value="ZnF_C2H2"/>
    <property type="match status" value="2"/>
</dbReference>
<accession>A0A507ER72</accession>
<dbReference type="PROSITE" id="PS50048">
    <property type="entry name" value="ZN2_CY6_FUNGAL_2"/>
    <property type="match status" value="2"/>
</dbReference>
<evidence type="ECO:0000256" key="10">
    <source>
        <dbReference type="SAM" id="MobiDB-lite"/>
    </source>
</evidence>
<keyword evidence="7" id="KW-0482">Metalloprotease</keyword>
<dbReference type="PROSITE" id="PS50157">
    <property type="entry name" value="ZINC_FINGER_C2H2_2"/>
    <property type="match status" value="1"/>
</dbReference>
<keyword evidence="14" id="KW-1185">Reference proteome</keyword>
<evidence type="ECO:0000256" key="3">
    <source>
        <dbReference type="ARBA" id="ARBA00022670"/>
    </source>
</evidence>
<comment type="caution">
    <text evidence="13">The sequence shown here is derived from an EMBL/GenBank/DDBJ whole genome shotgun (WGS) entry which is preliminary data.</text>
</comment>
<dbReference type="GO" id="GO:0043171">
    <property type="term" value="P:peptide catabolic process"/>
    <property type="evidence" value="ECO:0007669"/>
    <property type="project" value="TreeGrafter"/>
</dbReference>
<evidence type="ECO:0000313" key="13">
    <source>
        <dbReference type="EMBL" id="TPX66332.1"/>
    </source>
</evidence>
<proteinExistence type="inferred from homology"/>
<dbReference type="InterPro" id="IPR001138">
    <property type="entry name" value="Zn2Cys6_DnaBD"/>
</dbReference>
<feature type="coiled-coil region" evidence="9">
    <location>
        <begin position="1410"/>
        <end position="1437"/>
    </location>
</feature>
<feature type="region of interest" description="Disordered" evidence="10">
    <location>
        <begin position="357"/>
        <end position="390"/>
    </location>
</feature>
<dbReference type="InterPro" id="IPR001930">
    <property type="entry name" value="Peptidase_M1"/>
</dbReference>
<dbReference type="Pfam" id="PF00172">
    <property type="entry name" value="Zn_clus"/>
    <property type="match status" value="1"/>
</dbReference>
<sequence length="1450" mass="159547">MQNLFQNLSPFPKQQPPHKSQPQDWMQATHSLPAEYGSSSDQEREAVEAMLNFHRSSQSPPHRISHGEAGDSNGEARRAAPISAGMSLGTNGPAEVDRLPDGAAAGSLKRLRPCDSCRAMRKRCEFESGENCIRCTERGETCAYADEMRKKSSLSGGTAEMSSFYDIPTVSVPDVRAMSDSPYMQQAILASLDESPRIAKTRRHAACTACHTKKIKCDMLKPSCTGCYERSKVCIYPIPPQNSDGEPRKAHFALPKGASPVIPSQPTSAEASNTAKAEVSGQSSASINPSSSVALRNPSLGPDSGDESIHSADNGYYSTDSAASRLNQVAQDQSQIDSSSAISSAALAIENLSKPQLPSLPAASSASPLSYDRNLSNPSGIHKPAHEPKKSANQFPLFHPSFFERDPNFVSRFKSKKQIKQAAITAAALASNPGSLSLADIVLDKLPRVKPGIRKRIKCGKLWILDPETAEKVYFCPICRKDYTTANGLKYHLSLHTDFHNMPPGYYWSKESATEDLTKVFQCTVEPCRKAYSTLAGLKYHMGKGKHGSAEGRQSGDEAGASSSEDEEDLNADDLAECSDEALSLITASGTSPIALNKNFATDSAKPSYAPHSRILPVHIRIALQSTEHELKAKRMPAVVSVTVRGHSAASGSLAKVDRVLRLNAIDLTINSVTGVDSWDHDGKILELQWMNGFHGDKVVDIDYVIEKPIAGLYFHVADAAVPDRALHVITDHESERARYWLPCVDLPLVRTTLEFVITHSTHHTAVANGAHISTTPNANNADISTTVYKLANHTCPSYLICWAVGDFVTVDDGDVDGMKLQYICSRDNEFVTPENLLKTFGRTGEMVRWMQNKLGFKFPWEKYYQIISPKIEGGAMENISLVTYKDIFLVDDNLAKDGWAAVVEGVNLHEMAHTYFGDLITMRHFEHVWLKESWATYMESVWAEEHRSQEEARYEIFNQVEWYMQETASYVRPIVCRTYDSSWDMFDGHTYPGDYIKNYSGKYSETEDFKRELELESGLNLTKFFDQWIYGRGYVKLKADYEYNADRKLVQITLEQTQFNKDLQIPLVFDVTIEIDVVDVDGKVHTAEVVINDTTGPKVVAFIPLGDAKPDVVEIDPRGKVLHSLEFNPGEAILEGTAKRGRDVVSRIRAYRQLIKNGGVSSMKKVAAALANEPFYGVRSSVYSSLSSSDLQSAVNILAASLATESDQRSLRVLINSATAKDAGIRDGLLSVLNTKANLLSPRSRRFLYTNLGRQRHSEDANLLITAWNDPSSRDIHSHTYQGILAGLGLHRSQAAFDHLHTLLFSENERAMPETCHVVAVDAYASAAVWLENALHRKEAAERLAHLVRADGSHRVQVAAIRALAKFGDEKKPHLGVCAAVAATAFAEQETGKLVEFVKGLSSGGAEDVAGLKKTVEELETKLKKVEQTVLLLEAKQESGLVTAATKSE</sequence>
<dbReference type="GO" id="GO:0006508">
    <property type="term" value="P:proteolysis"/>
    <property type="evidence" value="ECO:0007669"/>
    <property type="project" value="UniProtKB-KW"/>
</dbReference>
<dbReference type="GO" id="GO:0005615">
    <property type="term" value="C:extracellular space"/>
    <property type="evidence" value="ECO:0007669"/>
    <property type="project" value="TreeGrafter"/>
</dbReference>
<evidence type="ECO:0000256" key="1">
    <source>
        <dbReference type="ARBA" id="ARBA00001947"/>
    </source>
</evidence>
<evidence type="ECO:0000313" key="14">
    <source>
        <dbReference type="Proteomes" id="UP000320333"/>
    </source>
</evidence>
<dbReference type="STRING" id="246404.A0A507ER72"/>